<evidence type="ECO:0000313" key="1">
    <source>
        <dbReference type="EnsemblMetazoa" id="OVOC10407.1"/>
    </source>
</evidence>
<dbReference type="EnsemblMetazoa" id="OVOC10407.1">
    <property type="protein sequence ID" value="OVOC10407.1"/>
    <property type="gene ID" value="WBGene00247216"/>
</dbReference>
<evidence type="ECO:0000313" key="2">
    <source>
        <dbReference type="Proteomes" id="UP000024404"/>
    </source>
</evidence>
<protein>
    <submittedName>
        <fullName evidence="1">Uncharacterized protein</fullName>
    </submittedName>
</protein>
<keyword evidence="2" id="KW-1185">Reference proteome</keyword>
<organism evidence="1 2">
    <name type="scientific">Onchocerca volvulus</name>
    <dbReference type="NCBI Taxonomy" id="6282"/>
    <lineage>
        <taxon>Eukaryota</taxon>
        <taxon>Metazoa</taxon>
        <taxon>Ecdysozoa</taxon>
        <taxon>Nematoda</taxon>
        <taxon>Chromadorea</taxon>
        <taxon>Rhabditida</taxon>
        <taxon>Spirurina</taxon>
        <taxon>Spiruromorpha</taxon>
        <taxon>Filarioidea</taxon>
        <taxon>Onchocercidae</taxon>
        <taxon>Onchocerca</taxon>
    </lineage>
</organism>
<reference evidence="2" key="1">
    <citation type="submission" date="2013-10" db="EMBL/GenBank/DDBJ databases">
        <title>Genome sequencing of Onchocerca volvulus.</title>
        <authorList>
            <person name="Cotton J."/>
            <person name="Tsai J."/>
            <person name="Stanley E."/>
            <person name="Tracey A."/>
            <person name="Holroyd N."/>
            <person name="Lustigman S."/>
            <person name="Berriman M."/>
        </authorList>
    </citation>
    <scope>NUCLEOTIDE SEQUENCE</scope>
</reference>
<reference evidence="1" key="2">
    <citation type="submission" date="2022-06" db="UniProtKB">
        <authorList>
            <consortium name="EnsemblMetazoa"/>
        </authorList>
    </citation>
    <scope>IDENTIFICATION</scope>
</reference>
<proteinExistence type="predicted"/>
<dbReference type="Proteomes" id="UP000024404">
    <property type="component" value="Unassembled WGS sequence"/>
</dbReference>
<name>A0A8R1XKD6_ONCVO</name>
<dbReference type="AlphaFoldDB" id="A0A8R1XKD6"/>
<dbReference type="EMBL" id="CMVM020000336">
    <property type="status" value="NOT_ANNOTATED_CDS"/>
    <property type="molecule type" value="Genomic_DNA"/>
</dbReference>
<sequence>MKVETNDNRISIPPKSEMDKKHETMMKISLQSMKLLLMKFIDFLIHPKLNLSLCLSTLLNSGLKIIEDKGNFERILQLERRRRSSLTVTVIEISCLSLSGGSVKIDKKKVIQTHIVKIFLVSRLQFVSRCVNW</sequence>
<accession>A0A8R1XKD6</accession>